<evidence type="ECO:0000313" key="6">
    <source>
        <dbReference type="Proteomes" id="UP000321089"/>
    </source>
</evidence>
<gene>
    <name evidence="3" type="ORF">AWN73_14375</name>
    <name evidence="1" type="ORF">CBU02nite_23690</name>
    <name evidence="4" type="ORF">FF104_06840</name>
    <name evidence="2" type="ORF">GND98_004035</name>
</gene>
<dbReference type="RefSeq" id="WP_002579804.1">
    <property type="nucleotide sequence ID" value="NZ_AP019716.1"/>
</dbReference>
<dbReference type="KEGG" id="cbut:ATN24_08485"/>
<reference evidence="2 7" key="4">
    <citation type="submission" date="2020-01" db="EMBL/GenBank/DDBJ databases">
        <title>Genome sequence of a 1,3-propanediol producer, Clostridium butyricum S3.</title>
        <authorList>
            <person name="Zhou J."/>
        </authorList>
    </citation>
    <scope>NUCLEOTIDE SEQUENCE [LARGE SCALE GENOMIC DNA]</scope>
    <source>
        <strain evidence="2 7">S3</strain>
    </source>
</reference>
<dbReference type="EMBL" id="LRDH01000110">
    <property type="protein sequence ID" value="PPV14268.1"/>
    <property type="molecule type" value="Genomic_DNA"/>
</dbReference>
<protein>
    <submittedName>
        <fullName evidence="1">Uncharacterized protein</fullName>
    </submittedName>
</protein>
<reference evidence="4 8" key="2">
    <citation type="submission" date="2019-05" db="EMBL/GenBank/DDBJ databases">
        <authorList>
            <person name="Schori C."/>
            <person name="Ahrens C."/>
        </authorList>
    </citation>
    <scope>NUCLEOTIDE SEQUENCE [LARGE SCALE GENOMIC DNA]</scope>
    <source>
        <strain evidence="4 8">DSM 10702</strain>
    </source>
</reference>
<proteinExistence type="predicted"/>
<dbReference type="Proteomes" id="UP000474042">
    <property type="component" value="Unassembled WGS sequence"/>
</dbReference>
<evidence type="ECO:0000313" key="8">
    <source>
        <dbReference type="Proteomes" id="UP000515243"/>
    </source>
</evidence>
<reference evidence="3 5" key="1">
    <citation type="submission" date="2016-01" db="EMBL/GenBank/DDBJ databases">
        <title>Characterization of the Clostridium difficile lineages that are prevalent in Hong Kong and China.</title>
        <authorList>
            <person name="Kwok J.S.-L."/>
            <person name="Lam W.-Y."/>
            <person name="Ip M."/>
            <person name="Chan T.-F."/>
            <person name="Hawkey P.M."/>
            <person name="Tsui S.K.-W."/>
        </authorList>
    </citation>
    <scope>NUCLEOTIDE SEQUENCE [LARGE SCALE GENOMIC DNA]</scope>
    <source>
        <strain evidence="3 5">300064</strain>
    </source>
</reference>
<dbReference type="AlphaFoldDB" id="A0A0A6Q1Y4"/>
<evidence type="ECO:0000313" key="7">
    <source>
        <dbReference type="Proteomes" id="UP000474042"/>
    </source>
</evidence>
<reference evidence="1 6" key="3">
    <citation type="submission" date="2019-07" db="EMBL/GenBank/DDBJ databases">
        <title>Whole genome shotgun sequence of Clostridium butyricum NBRC 3858.</title>
        <authorList>
            <person name="Hosoyama A."/>
            <person name="Uohara A."/>
            <person name="Ohji S."/>
            <person name="Ichikawa N."/>
        </authorList>
    </citation>
    <scope>NUCLEOTIDE SEQUENCE [LARGE SCALE GENOMIC DNA]</scope>
    <source>
        <strain evidence="1 6">NBRC 3858</strain>
    </source>
</reference>
<evidence type="ECO:0000313" key="2">
    <source>
        <dbReference type="EMBL" id="NAS17060.1"/>
    </source>
</evidence>
<organism evidence="1 6">
    <name type="scientific">Clostridium butyricum</name>
    <dbReference type="NCBI Taxonomy" id="1492"/>
    <lineage>
        <taxon>Bacteria</taxon>
        <taxon>Bacillati</taxon>
        <taxon>Bacillota</taxon>
        <taxon>Clostridia</taxon>
        <taxon>Eubacteriales</taxon>
        <taxon>Clostridiaceae</taxon>
        <taxon>Clostridium</taxon>
    </lineage>
</organism>
<dbReference type="EMBL" id="BKBC01000034">
    <property type="protein sequence ID" value="GEQ21863.1"/>
    <property type="molecule type" value="Genomic_DNA"/>
</dbReference>
<evidence type="ECO:0000313" key="3">
    <source>
        <dbReference type="EMBL" id="PPV14268.1"/>
    </source>
</evidence>
<sequence>MNPYQLIVKVQQKIQNDPNFANKFNEAVGKLNKVPGLQNKVLQIAQISNDVQRQRELDKLPKEVKKSVEEILKLLEE</sequence>
<dbReference type="EMBL" id="CP040626">
    <property type="protein sequence ID" value="QMW90682.1"/>
    <property type="molecule type" value="Genomic_DNA"/>
</dbReference>
<dbReference type="EMBL" id="WOFV02000007">
    <property type="protein sequence ID" value="NAS17060.1"/>
    <property type="molecule type" value="Genomic_DNA"/>
</dbReference>
<name>A0A0A6Q1Y4_CLOBU</name>
<evidence type="ECO:0000313" key="5">
    <source>
        <dbReference type="Proteomes" id="UP000238081"/>
    </source>
</evidence>
<dbReference type="OrthoDB" id="1912520at2"/>
<evidence type="ECO:0000313" key="4">
    <source>
        <dbReference type="EMBL" id="QMW90682.1"/>
    </source>
</evidence>
<dbReference type="Proteomes" id="UP000515243">
    <property type="component" value="Chromosome 1"/>
</dbReference>
<dbReference type="Proteomes" id="UP000321089">
    <property type="component" value="Unassembled WGS sequence"/>
</dbReference>
<dbReference type="Proteomes" id="UP000238081">
    <property type="component" value="Unassembled WGS sequence"/>
</dbReference>
<accession>A0A0A6Q1Y4</accession>
<evidence type="ECO:0000313" key="1">
    <source>
        <dbReference type="EMBL" id="GEQ21863.1"/>
    </source>
</evidence>
<dbReference type="GeneID" id="92943868"/>